<dbReference type="RefSeq" id="YP_009204115.1">
    <property type="nucleotide sequence ID" value="NC_028860.1"/>
</dbReference>
<dbReference type="InterPro" id="IPR021226">
    <property type="entry name" value="Phage_gene29"/>
</dbReference>
<proteinExistence type="predicted"/>
<dbReference type="Proteomes" id="UP000204421">
    <property type="component" value="Segment"/>
</dbReference>
<name>A0A0H4TH43_9CAUD</name>
<dbReference type="EMBL" id="KT184694">
    <property type="protein sequence ID" value="AKQ07593.1"/>
    <property type="molecule type" value="Genomic_DNA"/>
</dbReference>
<dbReference type="Pfam" id="PF10910">
    <property type="entry name" value="Phage_gene29"/>
    <property type="match status" value="1"/>
</dbReference>
<sequence length="148" mass="16720">MAIPTQAETDFNDPEEHFLWALHNMPTVAGFGAVTNPLFMRSWSKHLWECGFAHRDHLESLADENGMIHVSQLPDQQKKLQPAIRGPYSAYNQAARWVPMDQEPPPPMVLQDPAELTQQEQQAVVKRLIEVGAIQAPKPVMPVAEEFN</sequence>
<evidence type="ECO:0000313" key="2">
    <source>
        <dbReference type="Proteomes" id="UP000204421"/>
    </source>
</evidence>
<accession>A0A0H4TH43</accession>
<gene>
    <name evidence="1" type="ORF">SEA_SMEADLEY_25</name>
</gene>
<evidence type="ECO:0000313" key="1">
    <source>
        <dbReference type="EMBL" id="AKQ07593.1"/>
    </source>
</evidence>
<dbReference type="KEGG" id="vg:26630629"/>
<dbReference type="GeneID" id="26630629"/>
<organism evidence="1 2">
    <name type="scientific">Mycobacterium phage Smeadley</name>
    <dbReference type="NCBI Taxonomy" id="1673873"/>
    <lineage>
        <taxon>Viruses</taxon>
        <taxon>Duplodnaviria</taxon>
        <taxon>Heunggongvirae</taxon>
        <taxon>Uroviricota</taxon>
        <taxon>Caudoviricetes</taxon>
        <taxon>Fromanvirus</taxon>
        <taxon>Fromanvirus astro</taxon>
    </lineage>
</organism>
<dbReference type="OrthoDB" id="10891at10239"/>
<protein>
    <submittedName>
        <fullName evidence="1">Uncharacterized protein</fullName>
    </submittedName>
</protein>
<reference evidence="1 2" key="1">
    <citation type="submission" date="2015-06" db="EMBL/GenBank/DDBJ databases">
        <authorList>
            <person name="Akther S."/>
            <person name="Anaya M."/>
            <person name="Carvajal B."/>
            <person name="Chen Y."/>
            <person name="Estrada B."/>
            <person name="Gedeon F."/>
            <person name="Golebiewska U.P."/>
            <person name="Gu W."/>
            <person name="Hernandez A."/>
            <person name="Islam T."/>
            <person name="Jin Y."/>
            <person name="Jung S.M.I.N."/>
            <person name="Nieves W."/>
            <person name="Patel N."/>
            <person name="Qu S."/>
            <person name="Sookdeo T."/>
            <person name="Tobar N."/>
            <person name="Victor W."/>
            <person name="Serrano M.G."/>
            <person name="Buck G."/>
            <person name="Lee V."/>
            <person name="Wang Y."/>
            <person name="Carvalho R."/>
            <person name="Voegtly L."/>
            <person name="Shi R."/>
            <person name="Duckworth R."/>
            <person name="Johnson A."/>
            <person name="Loviza R."/>
            <person name="Walstead R."/>
            <person name="Shah Z."/>
            <person name="Kiflezghi M."/>
            <person name="Wade K."/>
            <person name="Delesalle V.A."/>
            <person name="Bradley K.W."/>
            <person name="Asai D.J."/>
            <person name="Bowman C.A."/>
            <person name="Russell D.A."/>
            <person name="Pope W.H."/>
            <person name="Jacobs-Sera D."/>
            <person name="Hendrix R.W."/>
            <person name="Hatfull G.F."/>
        </authorList>
    </citation>
    <scope>NUCLEOTIDE SEQUENCE [LARGE SCALE GENOMIC DNA]</scope>
</reference>